<dbReference type="Pfam" id="PF12234">
    <property type="entry name" value="Rav1p_C"/>
    <property type="match status" value="1"/>
</dbReference>
<dbReference type="InterPro" id="IPR022033">
    <property type="entry name" value="Rav1p_C"/>
</dbReference>
<accession>A0A9N9KG69</accession>
<proteinExistence type="predicted"/>
<dbReference type="EMBL" id="CAJVPY010068738">
    <property type="protein sequence ID" value="CAG8826872.1"/>
    <property type="molecule type" value="Genomic_DNA"/>
</dbReference>
<sequence length="91" mass="10097">AKWILFSEISMPDNVPLSISGVSWGNEGSLIVASGNQLRCYSKRLSDESANKVSQITGINKSFPTLFHVVDHLNGPLPHHHPTLLLQHILW</sequence>
<feature type="non-terminal residue" evidence="2">
    <location>
        <position position="1"/>
    </location>
</feature>
<dbReference type="OrthoDB" id="342131at2759"/>
<comment type="caution">
    <text evidence="2">The sequence shown here is derived from an EMBL/GenBank/DDBJ whole genome shotgun (WGS) entry which is preliminary data.</text>
</comment>
<evidence type="ECO:0000313" key="3">
    <source>
        <dbReference type="Proteomes" id="UP000789405"/>
    </source>
</evidence>
<feature type="domain" description="RAVE complex protein Rav1 C-terminal" evidence="1">
    <location>
        <begin position="2"/>
        <end position="91"/>
    </location>
</feature>
<protein>
    <submittedName>
        <fullName evidence="2">17273_t:CDS:1</fullName>
    </submittedName>
</protein>
<reference evidence="2" key="1">
    <citation type="submission" date="2021-06" db="EMBL/GenBank/DDBJ databases">
        <authorList>
            <person name="Kallberg Y."/>
            <person name="Tangrot J."/>
            <person name="Rosling A."/>
        </authorList>
    </citation>
    <scope>NUCLEOTIDE SEQUENCE</scope>
    <source>
        <strain evidence="2">MA453B</strain>
    </source>
</reference>
<keyword evidence="3" id="KW-1185">Reference proteome</keyword>
<feature type="non-terminal residue" evidence="2">
    <location>
        <position position="91"/>
    </location>
</feature>
<dbReference type="AlphaFoldDB" id="A0A9N9KG69"/>
<evidence type="ECO:0000259" key="1">
    <source>
        <dbReference type="Pfam" id="PF12234"/>
    </source>
</evidence>
<organism evidence="2 3">
    <name type="scientific">Dentiscutata erythropus</name>
    <dbReference type="NCBI Taxonomy" id="1348616"/>
    <lineage>
        <taxon>Eukaryota</taxon>
        <taxon>Fungi</taxon>
        <taxon>Fungi incertae sedis</taxon>
        <taxon>Mucoromycota</taxon>
        <taxon>Glomeromycotina</taxon>
        <taxon>Glomeromycetes</taxon>
        <taxon>Diversisporales</taxon>
        <taxon>Gigasporaceae</taxon>
        <taxon>Dentiscutata</taxon>
    </lineage>
</organism>
<gene>
    <name evidence="2" type="ORF">DERYTH_LOCUS28182</name>
</gene>
<evidence type="ECO:0000313" key="2">
    <source>
        <dbReference type="EMBL" id="CAG8826872.1"/>
    </source>
</evidence>
<dbReference type="Proteomes" id="UP000789405">
    <property type="component" value="Unassembled WGS sequence"/>
</dbReference>
<name>A0A9N9KG69_9GLOM</name>